<dbReference type="GO" id="GO:0046872">
    <property type="term" value="F:metal ion binding"/>
    <property type="evidence" value="ECO:0007669"/>
    <property type="project" value="UniProtKB-KW"/>
</dbReference>
<feature type="domain" description="Uracil-DNA glycosylase-like" evidence="8">
    <location>
        <begin position="15"/>
        <end position="193"/>
    </location>
</feature>
<dbReference type="Pfam" id="PF03167">
    <property type="entry name" value="UDG"/>
    <property type="match status" value="1"/>
</dbReference>
<dbReference type="InterPro" id="IPR051536">
    <property type="entry name" value="UDG_Type-4/5"/>
</dbReference>
<dbReference type="PANTHER" id="PTHR33693">
    <property type="entry name" value="TYPE-5 URACIL-DNA GLYCOSYLASE"/>
    <property type="match status" value="1"/>
</dbReference>
<evidence type="ECO:0000256" key="2">
    <source>
        <dbReference type="ARBA" id="ARBA00022723"/>
    </source>
</evidence>
<evidence type="ECO:0000259" key="8">
    <source>
        <dbReference type="SMART" id="SM00986"/>
    </source>
</evidence>
<evidence type="ECO:0000256" key="5">
    <source>
        <dbReference type="ARBA" id="ARBA00023004"/>
    </source>
</evidence>
<reference evidence="9" key="1">
    <citation type="submission" date="2021-02" db="EMBL/GenBank/DDBJ databases">
        <title>Genome sequence of Rhodospirillales sp. strain TMPK1 isolated from soil.</title>
        <authorList>
            <person name="Nakai R."/>
            <person name="Kusada H."/>
            <person name="Tamaki H."/>
        </authorList>
    </citation>
    <scope>NUCLEOTIDE SEQUENCE</scope>
    <source>
        <strain evidence="9">TMPK1</strain>
    </source>
</reference>
<sequence length="198" mass="21717">MNSRDGLPFVDYAYPTVRGDRAPLVLIGEAPGADEVKQGRPFCGRAGKLLDQQLAVIDIDRNACLVANVFRYRPPDNKIDHFFASKRKAAAENVALDESHGKFGSSFVRAQYAPEITHLLDTLNQLKPRAIVVLGRVPLWALTGREGLTALRGQKLAGRISGVPIVPAYHPSYLARLINMDKNAEATFRADLVLARDA</sequence>
<dbReference type="EMBL" id="BOPV01000001">
    <property type="protein sequence ID" value="GIL39569.1"/>
    <property type="molecule type" value="Genomic_DNA"/>
</dbReference>
<dbReference type="SMART" id="SM00986">
    <property type="entry name" value="UDG"/>
    <property type="match status" value="1"/>
</dbReference>
<dbReference type="PANTHER" id="PTHR33693:SF1">
    <property type="entry name" value="TYPE-4 URACIL-DNA GLYCOSYLASE"/>
    <property type="match status" value="1"/>
</dbReference>
<evidence type="ECO:0000256" key="6">
    <source>
        <dbReference type="ARBA" id="ARBA00023014"/>
    </source>
</evidence>
<evidence type="ECO:0000256" key="3">
    <source>
        <dbReference type="ARBA" id="ARBA00022763"/>
    </source>
</evidence>
<evidence type="ECO:0000313" key="9">
    <source>
        <dbReference type="EMBL" id="GIL39569.1"/>
    </source>
</evidence>
<dbReference type="Proteomes" id="UP000681075">
    <property type="component" value="Unassembled WGS sequence"/>
</dbReference>
<evidence type="ECO:0000256" key="1">
    <source>
        <dbReference type="ARBA" id="ARBA00022485"/>
    </source>
</evidence>
<name>A0A8S8XD08_9PROT</name>
<dbReference type="InterPro" id="IPR005122">
    <property type="entry name" value="Uracil-DNA_glycosylase-like"/>
</dbReference>
<dbReference type="GO" id="GO:0006281">
    <property type="term" value="P:DNA repair"/>
    <property type="evidence" value="ECO:0007669"/>
    <property type="project" value="UniProtKB-KW"/>
</dbReference>
<dbReference type="GO" id="GO:0097506">
    <property type="term" value="F:deaminated base DNA N-glycosylase activity"/>
    <property type="evidence" value="ECO:0007669"/>
    <property type="project" value="UniProtKB-ARBA"/>
</dbReference>
<keyword evidence="3" id="KW-0227">DNA damage</keyword>
<keyword evidence="4" id="KW-0378">Hydrolase</keyword>
<dbReference type="SUPFAM" id="SSF52141">
    <property type="entry name" value="Uracil-DNA glycosylase-like"/>
    <property type="match status" value="1"/>
</dbReference>
<gene>
    <name evidence="9" type="ORF">TMPK1_18060</name>
</gene>
<dbReference type="SMART" id="SM00987">
    <property type="entry name" value="UreE_C"/>
    <property type="match status" value="1"/>
</dbReference>
<dbReference type="AlphaFoldDB" id="A0A8S8XD08"/>
<keyword evidence="2" id="KW-0479">Metal-binding</keyword>
<dbReference type="InterPro" id="IPR036895">
    <property type="entry name" value="Uracil-DNA_glycosylase-like_sf"/>
</dbReference>
<keyword evidence="7" id="KW-0234">DNA repair</keyword>
<dbReference type="GO" id="GO:0051539">
    <property type="term" value="F:4 iron, 4 sulfur cluster binding"/>
    <property type="evidence" value="ECO:0007669"/>
    <property type="project" value="UniProtKB-KW"/>
</dbReference>
<proteinExistence type="predicted"/>
<dbReference type="Gene3D" id="3.40.470.10">
    <property type="entry name" value="Uracil-DNA glycosylase-like domain"/>
    <property type="match status" value="1"/>
</dbReference>
<dbReference type="CDD" id="cd10030">
    <property type="entry name" value="UDG-F4_TTUDGA_SPO1dp_like"/>
    <property type="match status" value="1"/>
</dbReference>
<keyword evidence="6" id="KW-0411">Iron-sulfur</keyword>
<evidence type="ECO:0000256" key="7">
    <source>
        <dbReference type="ARBA" id="ARBA00023204"/>
    </source>
</evidence>
<evidence type="ECO:0000313" key="10">
    <source>
        <dbReference type="Proteomes" id="UP000681075"/>
    </source>
</evidence>
<protein>
    <recommendedName>
        <fullName evidence="8">Uracil-DNA glycosylase-like domain-containing protein</fullName>
    </recommendedName>
</protein>
<evidence type="ECO:0000256" key="4">
    <source>
        <dbReference type="ARBA" id="ARBA00022801"/>
    </source>
</evidence>
<keyword evidence="10" id="KW-1185">Reference proteome</keyword>
<keyword evidence="5" id="KW-0408">Iron</keyword>
<comment type="caution">
    <text evidence="9">The sequence shown here is derived from an EMBL/GenBank/DDBJ whole genome shotgun (WGS) entry which is preliminary data.</text>
</comment>
<organism evidence="9 10">
    <name type="scientific">Roseiterribacter gracilis</name>
    <dbReference type="NCBI Taxonomy" id="2812848"/>
    <lineage>
        <taxon>Bacteria</taxon>
        <taxon>Pseudomonadati</taxon>
        <taxon>Pseudomonadota</taxon>
        <taxon>Alphaproteobacteria</taxon>
        <taxon>Rhodospirillales</taxon>
        <taxon>Roseiterribacteraceae</taxon>
        <taxon>Roseiterribacter</taxon>
    </lineage>
</organism>
<dbReference type="RefSeq" id="WP_420242670.1">
    <property type="nucleotide sequence ID" value="NZ_BOPV01000001.1"/>
</dbReference>
<keyword evidence="1" id="KW-0004">4Fe-4S</keyword>
<accession>A0A8S8XD08</accession>